<dbReference type="PROSITE" id="PS00108">
    <property type="entry name" value="PROTEIN_KINASE_ST"/>
    <property type="match status" value="1"/>
</dbReference>
<evidence type="ECO:0000256" key="2">
    <source>
        <dbReference type="ARBA" id="ARBA00022840"/>
    </source>
</evidence>
<evidence type="ECO:0000256" key="3">
    <source>
        <dbReference type="SAM" id="Phobius"/>
    </source>
</evidence>
<feature type="transmembrane region" description="Helical" evidence="3">
    <location>
        <begin position="75"/>
        <end position="93"/>
    </location>
</feature>
<dbReference type="Gene3D" id="1.10.510.10">
    <property type="entry name" value="Transferase(Phosphotransferase) domain 1"/>
    <property type="match status" value="1"/>
</dbReference>
<proteinExistence type="predicted"/>
<evidence type="ECO:0000313" key="5">
    <source>
        <dbReference type="EMBL" id="ARM74848.1"/>
    </source>
</evidence>
<dbReference type="KEGG" id="aman:B6F84_01605"/>
<dbReference type="Pfam" id="PF00069">
    <property type="entry name" value="Pkinase"/>
    <property type="match status" value="1"/>
</dbReference>
<feature type="transmembrane region" description="Helical" evidence="3">
    <location>
        <begin position="269"/>
        <end position="292"/>
    </location>
</feature>
<dbReference type="RefSeq" id="WP_148690599.1">
    <property type="nucleotide sequence ID" value="NZ_CP020477.1"/>
</dbReference>
<name>A0A1W6JX50_9CREN</name>
<keyword evidence="3" id="KW-0812">Transmembrane</keyword>
<keyword evidence="3" id="KW-0472">Membrane</keyword>
<feature type="transmembrane region" description="Helical" evidence="3">
    <location>
        <begin position="105"/>
        <end position="126"/>
    </location>
</feature>
<evidence type="ECO:0000259" key="4">
    <source>
        <dbReference type="PROSITE" id="PS50011"/>
    </source>
</evidence>
<dbReference type="Proteomes" id="UP000193404">
    <property type="component" value="Chromosome"/>
</dbReference>
<keyword evidence="2" id="KW-0067">ATP-binding</keyword>
<dbReference type="PROSITE" id="PS50011">
    <property type="entry name" value="PROTEIN_KINASE_DOM"/>
    <property type="match status" value="1"/>
</dbReference>
<keyword evidence="3" id="KW-1133">Transmembrane helix</keyword>
<dbReference type="InterPro" id="IPR008271">
    <property type="entry name" value="Ser/Thr_kinase_AS"/>
</dbReference>
<dbReference type="InterPro" id="IPR017441">
    <property type="entry name" value="Protein_kinase_ATP_BS"/>
</dbReference>
<protein>
    <recommendedName>
        <fullName evidence="4">Protein kinase domain-containing protein</fullName>
    </recommendedName>
</protein>
<keyword evidence="1" id="KW-0547">Nucleotide-binding</keyword>
<dbReference type="STRING" id="282676.B6F84_01605"/>
<dbReference type="SUPFAM" id="SSF56112">
    <property type="entry name" value="Protein kinase-like (PK-like)"/>
    <property type="match status" value="1"/>
</dbReference>
<evidence type="ECO:0000256" key="1">
    <source>
        <dbReference type="ARBA" id="ARBA00022741"/>
    </source>
</evidence>
<feature type="transmembrane region" description="Helical" evidence="3">
    <location>
        <begin position="243"/>
        <end position="262"/>
    </location>
</feature>
<dbReference type="GeneID" id="41589574"/>
<dbReference type="PROSITE" id="PS00107">
    <property type="entry name" value="PROTEIN_KINASE_ATP"/>
    <property type="match status" value="1"/>
</dbReference>
<feature type="transmembrane region" description="Helical" evidence="3">
    <location>
        <begin position="202"/>
        <end position="223"/>
    </location>
</feature>
<feature type="domain" description="Protein kinase" evidence="4">
    <location>
        <begin position="469"/>
        <end position="782"/>
    </location>
</feature>
<accession>A0A1W6JX50</accession>
<feature type="transmembrane region" description="Helical" evidence="3">
    <location>
        <begin position="171"/>
        <end position="190"/>
    </location>
</feature>
<feature type="transmembrane region" description="Helical" evidence="3">
    <location>
        <begin position="47"/>
        <end position="68"/>
    </location>
</feature>
<dbReference type="EMBL" id="CP020477">
    <property type="protein sequence ID" value="ARM74848.1"/>
    <property type="molecule type" value="Genomic_DNA"/>
</dbReference>
<evidence type="ECO:0000313" key="6">
    <source>
        <dbReference type="Proteomes" id="UP000193404"/>
    </source>
</evidence>
<reference evidence="5 6" key="1">
    <citation type="submission" date="2017-03" db="EMBL/GenBank/DDBJ databases">
        <title>Sulfur activation and transportation mechanism of thermophilic Archaea Acidianus manzaensis YN-25.</title>
        <authorList>
            <person name="Ma Y."/>
            <person name="Yang Y."/>
            <person name="Xia J."/>
        </authorList>
    </citation>
    <scope>NUCLEOTIDE SEQUENCE [LARGE SCALE GENOMIC DNA]</scope>
    <source>
        <strain evidence="5 6">YN-25</strain>
    </source>
</reference>
<dbReference type="PANTHER" id="PTHR44167">
    <property type="entry name" value="OVARIAN-SPECIFIC SERINE/THREONINE-PROTEIN KINASE LOK-RELATED"/>
    <property type="match status" value="1"/>
</dbReference>
<dbReference type="SMART" id="SM00220">
    <property type="entry name" value="S_TKc"/>
    <property type="match status" value="1"/>
</dbReference>
<feature type="transmembrane region" description="Helical" evidence="3">
    <location>
        <begin position="7"/>
        <end position="27"/>
    </location>
</feature>
<dbReference type="GO" id="GO:0004674">
    <property type="term" value="F:protein serine/threonine kinase activity"/>
    <property type="evidence" value="ECO:0007669"/>
    <property type="project" value="TreeGrafter"/>
</dbReference>
<dbReference type="InterPro" id="IPR000719">
    <property type="entry name" value="Prot_kinase_dom"/>
</dbReference>
<gene>
    <name evidence="5" type="ORF">B6F84_01605</name>
</gene>
<organism evidence="5 6">
    <name type="scientific">Acidianus manzaensis</name>
    <dbReference type="NCBI Taxonomy" id="282676"/>
    <lineage>
        <taxon>Archaea</taxon>
        <taxon>Thermoproteota</taxon>
        <taxon>Thermoprotei</taxon>
        <taxon>Sulfolobales</taxon>
        <taxon>Sulfolobaceae</taxon>
        <taxon>Acidianus</taxon>
    </lineage>
</organism>
<dbReference type="OrthoDB" id="41005at2157"/>
<dbReference type="GO" id="GO:0005524">
    <property type="term" value="F:ATP binding"/>
    <property type="evidence" value="ECO:0007669"/>
    <property type="project" value="UniProtKB-KW"/>
</dbReference>
<feature type="transmembrane region" description="Helical" evidence="3">
    <location>
        <begin position="133"/>
        <end position="151"/>
    </location>
</feature>
<dbReference type="PANTHER" id="PTHR44167:SF24">
    <property type="entry name" value="SERINE_THREONINE-PROTEIN KINASE CHK2"/>
    <property type="match status" value="1"/>
</dbReference>
<dbReference type="GO" id="GO:0005737">
    <property type="term" value="C:cytoplasm"/>
    <property type="evidence" value="ECO:0007669"/>
    <property type="project" value="TreeGrafter"/>
</dbReference>
<sequence>MRIKSGIFTGIRILYIVLTLFVSYLLIKEYNYITLFTTNNFTSTYSFGKTAEFIIIESLIIFSLVLSIRPTPKSLGIGFILSSIVLPTLFPPVLYNQIFPYSVSLLFYIILIAITIISIPLFAYFGNGIKSQISGVAFSLLIVGVLFQYSISQISSFSQLINDIPYITLHFGNTFAIYSIIMATIGYVLLSWSKKDITVFSSIRNVGLPYILVSFIPGLFYLLFYKSTALSISSILNGLNFTLIFLTVIAIDLLVLIISILFNLKKDLLASLIASIISAIISIPFIFINPIISLEFLMSGSSVIPKSIEDPSKIEKSLFEAISDGRINRANLYLKSLNKLGYSTSRIYCDAINKKECDAIIWLPSKGKIDYLYCANLKNAADCIISKEKIPEDVIGLIKALAQRDKESAERLSGFVISKTQDKNLKERVKAILPSILGLQMNTQQLNISLPSLESWKPELWVNTEIYGYKITQVLGIGGTSYVLLGERDGEKYAIKIPKLSSSRDSKESFTTFVDISKESSKLQEISEKSVNIVKLYGIFIDVNLIKSITMSKNVQLYYQNPPAIVMEYMSGGTAEDLLQNDALYLSSSWKKIVAIISLQIARAIKTIHDQNYVHLDIKPSNIFFSSSPGRFGEEVLKNLSLNVVAKLGDLGSARQVGERFMEYTPQYCGVDQVKYMLEGKGASKNMDIYAFGATIYKLLTREPYNSPSLISYLDKSVEYYLSGNSSYKMYLQTAETEYLKYYQGLRISDSIFENLIKSMTNPDPLKRPNIDSVILQLNTIIKSVS</sequence>
<dbReference type="InterPro" id="IPR011009">
    <property type="entry name" value="Kinase-like_dom_sf"/>
</dbReference>
<dbReference type="AlphaFoldDB" id="A0A1W6JX50"/>
<keyword evidence="6" id="KW-1185">Reference proteome</keyword>